<name>A0A5C6A1S3_9BACT</name>
<sequence length="557" mass="59480" precursor="true">MRLLNLTLTVAAILAALHIAPPAGFADDLRKQIAAGEFSVAKQAAVPNSIPAQRDQVLAQIAVAQTSSGDPVAAGVTLRGIDSPDARRQAIGAARGGSSFADFDSLMQLIQQTVVPDTWEALGGPSTMAPYPQGVYVDPVGTVQPCLTVAASDPLRQLNAMLTPPLPGDVDHADAWMSPSAMRFISLRRLRDVMAERQLAGIAYDDAMRHMAGLSRIQYVILTDDDVIVGGPVGGIDVAGGWYLDRQSGDAAMRSDFLFACLASASANQPFGCTIDPTPAGMQQAAEVGARIKSGQLPIGLAAKSLQDALGMQRVEVFGIAGDTAIGHLMVEADRHMKQLALGEAEMPEGVKNYLDAIDATIAQGPPDELLLRLWFTARPQSVRADADRTVFEIAGDAIQLSGQNQRALATGGRGNVLVDPRTQMFVDEFNRQFGAIRDRYPVYAALESVYHAASAAQVMHQHADADATKRLLAGLAADATYPQYALTAPRQVESIATLHKVRNGRKMHHVLLASGGVAVDTRVAVGENISDYPTLTSLRGTEQNAPPTIQRWWWDR</sequence>
<comment type="caution">
    <text evidence="2">The sequence shown here is derived from an EMBL/GenBank/DDBJ whole genome shotgun (WGS) entry which is preliminary data.</text>
</comment>
<evidence type="ECO:0008006" key="4">
    <source>
        <dbReference type="Google" id="ProtNLM"/>
    </source>
</evidence>
<keyword evidence="3" id="KW-1185">Reference proteome</keyword>
<protein>
    <recommendedName>
        <fullName evidence="4">DUF1598 domain-containing protein</fullName>
    </recommendedName>
</protein>
<keyword evidence="1" id="KW-0732">Signal</keyword>
<evidence type="ECO:0000256" key="1">
    <source>
        <dbReference type="SAM" id="SignalP"/>
    </source>
</evidence>
<dbReference type="RefSeq" id="WP_197454977.1">
    <property type="nucleotide sequence ID" value="NZ_CP151726.1"/>
</dbReference>
<reference evidence="2 3" key="1">
    <citation type="submission" date="2019-02" db="EMBL/GenBank/DDBJ databases">
        <title>Deep-cultivation of Planctomycetes and their phenomic and genomic characterization uncovers novel biology.</title>
        <authorList>
            <person name="Wiegand S."/>
            <person name="Jogler M."/>
            <person name="Boedeker C."/>
            <person name="Pinto D."/>
            <person name="Vollmers J."/>
            <person name="Rivas-Marin E."/>
            <person name="Kohn T."/>
            <person name="Peeters S.H."/>
            <person name="Heuer A."/>
            <person name="Rast P."/>
            <person name="Oberbeckmann S."/>
            <person name="Bunk B."/>
            <person name="Jeske O."/>
            <person name="Meyerdierks A."/>
            <person name="Storesund J.E."/>
            <person name="Kallscheuer N."/>
            <person name="Luecker S."/>
            <person name="Lage O.M."/>
            <person name="Pohl T."/>
            <person name="Merkel B.J."/>
            <person name="Hornburger P."/>
            <person name="Mueller R.-W."/>
            <person name="Bruemmer F."/>
            <person name="Labrenz M."/>
            <person name="Spormann A.M."/>
            <person name="Op Den Camp H."/>
            <person name="Overmann J."/>
            <person name="Amann R."/>
            <person name="Jetten M.S.M."/>
            <person name="Mascher T."/>
            <person name="Medema M.H."/>
            <person name="Devos D.P."/>
            <person name="Kaster A.-K."/>
            <person name="Ovreas L."/>
            <person name="Rohde M."/>
            <person name="Galperin M.Y."/>
            <person name="Jogler C."/>
        </authorList>
    </citation>
    <scope>NUCLEOTIDE SEQUENCE [LARGE SCALE GENOMIC DNA]</scope>
    <source>
        <strain evidence="2 3">Pla52n</strain>
    </source>
</reference>
<feature type="chain" id="PRO_5022927424" description="DUF1598 domain-containing protein" evidence="1">
    <location>
        <begin position="27"/>
        <end position="557"/>
    </location>
</feature>
<evidence type="ECO:0000313" key="2">
    <source>
        <dbReference type="EMBL" id="TWT93802.1"/>
    </source>
</evidence>
<dbReference type="AlphaFoldDB" id="A0A5C6A1S3"/>
<evidence type="ECO:0000313" key="3">
    <source>
        <dbReference type="Proteomes" id="UP000320176"/>
    </source>
</evidence>
<dbReference type="Pfam" id="PF07643">
    <property type="entry name" value="DUF1598"/>
    <property type="match status" value="1"/>
</dbReference>
<accession>A0A5C6A1S3</accession>
<proteinExistence type="predicted"/>
<feature type="signal peptide" evidence="1">
    <location>
        <begin position="1"/>
        <end position="26"/>
    </location>
</feature>
<dbReference type="EMBL" id="SJPN01000008">
    <property type="protein sequence ID" value="TWT93802.1"/>
    <property type="molecule type" value="Genomic_DNA"/>
</dbReference>
<organism evidence="2 3">
    <name type="scientific">Stieleria varia</name>
    <dbReference type="NCBI Taxonomy" id="2528005"/>
    <lineage>
        <taxon>Bacteria</taxon>
        <taxon>Pseudomonadati</taxon>
        <taxon>Planctomycetota</taxon>
        <taxon>Planctomycetia</taxon>
        <taxon>Pirellulales</taxon>
        <taxon>Pirellulaceae</taxon>
        <taxon>Stieleria</taxon>
    </lineage>
</organism>
<dbReference type="InterPro" id="IPR011487">
    <property type="entry name" value="DUF1598"/>
</dbReference>
<gene>
    <name evidence="2" type="ORF">Pla52n_56300</name>
</gene>
<dbReference type="Proteomes" id="UP000320176">
    <property type="component" value="Unassembled WGS sequence"/>
</dbReference>